<reference evidence="2" key="2">
    <citation type="submission" date="2018-05" db="EMBL/GenBank/DDBJ databases">
        <title>OmerRS3 (Oryza meridionalis Reference Sequence Version 3).</title>
        <authorList>
            <person name="Zhang J."/>
            <person name="Kudrna D."/>
            <person name="Lee S."/>
            <person name="Talag J."/>
            <person name="Welchert J."/>
            <person name="Wing R.A."/>
        </authorList>
    </citation>
    <scope>NUCLEOTIDE SEQUENCE [LARGE SCALE GENOMIC DNA]</scope>
    <source>
        <strain evidence="2">cv. OR44</strain>
    </source>
</reference>
<keyword evidence="3" id="KW-1185">Reference proteome</keyword>
<dbReference type="Proteomes" id="UP000008021">
    <property type="component" value="Chromosome 1"/>
</dbReference>
<sequence length="60" mass="6277">MEAQEVGIEAALADRSSSGVDRRDGRGSTQGQGATRQRRSFPGTPFSPVQPLAIFFPGAG</sequence>
<dbReference type="Gramene" id="OMERI01G01980.1">
    <property type="protein sequence ID" value="OMERI01G01980.1"/>
    <property type="gene ID" value="OMERI01G01980"/>
</dbReference>
<organism evidence="2">
    <name type="scientific">Oryza meridionalis</name>
    <dbReference type="NCBI Taxonomy" id="40149"/>
    <lineage>
        <taxon>Eukaryota</taxon>
        <taxon>Viridiplantae</taxon>
        <taxon>Streptophyta</taxon>
        <taxon>Embryophyta</taxon>
        <taxon>Tracheophyta</taxon>
        <taxon>Spermatophyta</taxon>
        <taxon>Magnoliopsida</taxon>
        <taxon>Liliopsida</taxon>
        <taxon>Poales</taxon>
        <taxon>Poaceae</taxon>
        <taxon>BOP clade</taxon>
        <taxon>Oryzoideae</taxon>
        <taxon>Oryzeae</taxon>
        <taxon>Oryzinae</taxon>
        <taxon>Oryza</taxon>
    </lineage>
</organism>
<evidence type="ECO:0000313" key="2">
    <source>
        <dbReference type="EnsemblPlants" id="OMERI01G01980.1"/>
    </source>
</evidence>
<accession>A0A0E0BWQ6</accession>
<name>A0A0E0BWQ6_9ORYZ</name>
<reference evidence="2" key="1">
    <citation type="submission" date="2015-04" db="UniProtKB">
        <authorList>
            <consortium name="EnsemblPlants"/>
        </authorList>
    </citation>
    <scope>IDENTIFICATION</scope>
</reference>
<proteinExistence type="predicted"/>
<dbReference type="AlphaFoldDB" id="A0A0E0BWQ6"/>
<dbReference type="HOGENOM" id="CLU_2945607_0_0_1"/>
<dbReference type="EnsemblPlants" id="OMERI01G01980.1">
    <property type="protein sequence ID" value="OMERI01G01980.1"/>
    <property type="gene ID" value="OMERI01G01980"/>
</dbReference>
<evidence type="ECO:0000313" key="3">
    <source>
        <dbReference type="Proteomes" id="UP000008021"/>
    </source>
</evidence>
<protein>
    <submittedName>
        <fullName evidence="2">Uncharacterized protein</fullName>
    </submittedName>
</protein>
<evidence type="ECO:0000256" key="1">
    <source>
        <dbReference type="SAM" id="MobiDB-lite"/>
    </source>
</evidence>
<feature type="region of interest" description="Disordered" evidence="1">
    <location>
        <begin position="1"/>
        <end position="52"/>
    </location>
</feature>